<dbReference type="EMBL" id="KF418775">
    <property type="protein sequence ID" value="AJL34884.1"/>
    <property type="molecule type" value="Genomic_DNA"/>
</dbReference>
<dbReference type="AlphaFoldDB" id="A0A0C5AY80"/>
<gene>
    <name evidence="2" type="ORF">pBPS001</name>
</gene>
<evidence type="ECO:0008006" key="3">
    <source>
        <dbReference type="Google" id="ProtNLM"/>
    </source>
</evidence>
<proteinExistence type="predicted"/>
<sequence length="155" mass="17605">MRIETGGSHRRKKGQQKKEQSMPTTVQSRIFHLLIDLIPELGGESSRTRFAPPRVEGDMAVHCTIDEKSNGHLEVEIAHDQHESRGRAQSWICFDVDPQQHTARVTRFQEGCHYSVASPHTDAQSARVNLYAANWLAVFHTLGRVFEPVDRLEHA</sequence>
<organism evidence="2">
    <name type="scientific">Burkholderia pseudomallei</name>
    <name type="common">Pseudomonas pseudomallei</name>
    <dbReference type="NCBI Taxonomy" id="28450"/>
    <lineage>
        <taxon>Bacteria</taxon>
        <taxon>Pseudomonadati</taxon>
        <taxon>Pseudomonadota</taxon>
        <taxon>Betaproteobacteria</taxon>
        <taxon>Burkholderiales</taxon>
        <taxon>Burkholderiaceae</taxon>
        <taxon>Burkholderia</taxon>
        <taxon>pseudomallei group</taxon>
    </lineage>
</organism>
<name>A0A0C5AY80_BURPE</name>
<reference evidence="2" key="1">
    <citation type="submission" date="2013-07" db="EMBL/GenBank/DDBJ databases">
        <title>Complete sequence of a native Burkholderia pseudomallei plasmid.</title>
        <authorList>
            <person name="Stone J.K."/>
            <person name="Bollig M.C."/>
            <person name="Gibbons H.S."/>
            <person name="Mayo M."/>
            <person name="Currie B.J."/>
            <person name="Keim P."/>
            <person name="Tuanyok A."/>
        </authorList>
    </citation>
    <scope>NUCLEOTIDE SEQUENCE</scope>
    <source>
        <strain evidence="2">MSHR1950</strain>
        <plasmid evidence="2">pBPSE01</plasmid>
    </source>
</reference>
<feature type="region of interest" description="Disordered" evidence="1">
    <location>
        <begin position="1"/>
        <end position="25"/>
    </location>
</feature>
<evidence type="ECO:0000313" key="2">
    <source>
        <dbReference type="EMBL" id="AJL34884.1"/>
    </source>
</evidence>
<accession>A0A0C5AY80</accession>
<evidence type="ECO:0000256" key="1">
    <source>
        <dbReference type="SAM" id="MobiDB-lite"/>
    </source>
</evidence>
<protein>
    <recommendedName>
        <fullName evidence="3">DUF1249 domain-containing protein</fullName>
    </recommendedName>
</protein>
<keyword evidence="2" id="KW-0614">Plasmid</keyword>
<geneLocation type="plasmid" evidence="2">
    <name>pBPSE01</name>
</geneLocation>